<sequence length="136" mass="15118">ELPAQHARLLLGYSRLGVWWWGAECAVRARGAWPRACPRPPRARPRQHGPAPRPVLLQAMGVRAAAGLRHLMFPPEDDPLTENQVFWAQHAGLRRLARRLRLQRSAGYVTLADIGVPDLGCASPPAAVQLGECRRR</sequence>
<proteinExistence type="predicted"/>
<dbReference type="EnsemblMetazoa" id="XM_038021534.1">
    <property type="protein sequence ID" value="XP_037877462.1"/>
    <property type="gene ID" value="LOC119631015"/>
</dbReference>
<reference evidence="2" key="1">
    <citation type="journal article" date="2008" name="Insect Biochem. Mol. Biol.">
        <title>The genome of a lepidopteran model insect, the silkworm Bombyx mori.</title>
        <authorList>
            <consortium name="International Silkworm Genome Consortium"/>
        </authorList>
    </citation>
    <scope>NUCLEOTIDE SEQUENCE [LARGE SCALE GENOMIC DNA]</scope>
    <source>
        <strain evidence="2">p50T</strain>
    </source>
</reference>
<reference evidence="1" key="2">
    <citation type="submission" date="2022-06" db="UniProtKB">
        <authorList>
            <consortium name="EnsemblMetazoa"/>
        </authorList>
    </citation>
    <scope>IDENTIFICATION</scope>
    <source>
        <strain evidence="1">p50T (Dazao)</strain>
    </source>
</reference>
<keyword evidence="2" id="KW-1185">Reference proteome</keyword>
<protein>
    <submittedName>
        <fullName evidence="1">Uncharacterized protein</fullName>
    </submittedName>
</protein>
<accession>A0A8R2R5V0</accession>
<evidence type="ECO:0000313" key="1">
    <source>
        <dbReference type="EnsemblMetazoa" id="XP_037877462.1"/>
    </source>
</evidence>
<organism evidence="1 2">
    <name type="scientific">Bombyx mori</name>
    <name type="common">Silk moth</name>
    <dbReference type="NCBI Taxonomy" id="7091"/>
    <lineage>
        <taxon>Eukaryota</taxon>
        <taxon>Metazoa</taxon>
        <taxon>Ecdysozoa</taxon>
        <taxon>Arthropoda</taxon>
        <taxon>Hexapoda</taxon>
        <taxon>Insecta</taxon>
        <taxon>Pterygota</taxon>
        <taxon>Neoptera</taxon>
        <taxon>Endopterygota</taxon>
        <taxon>Lepidoptera</taxon>
        <taxon>Glossata</taxon>
        <taxon>Ditrysia</taxon>
        <taxon>Bombycoidea</taxon>
        <taxon>Bombycidae</taxon>
        <taxon>Bombycinae</taxon>
        <taxon>Bombyx</taxon>
    </lineage>
</organism>
<dbReference type="AlphaFoldDB" id="A0A8R2R5V0"/>
<evidence type="ECO:0000313" key="2">
    <source>
        <dbReference type="Proteomes" id="UP000005204"/>
    </source>
</evidence>
<name>A0A8R2R5V0_BOMMO</name>
<dbReference type="Proteomes" id="UP000005204">
    <property type="component" value="Unassembled WGS sequence"/>
</dbReference>